<feature type="transmembrane region" description="Helical" evidence="5">
    <location>
        <begin position="148"/>
        <end position="167"/>
    </location>
</feature>
<dbReference type="EMBL" id="JABANP010000147">
    <property type="protein sequence ID" value="KAF4688580.1"/>
    <property type="molecule type" value="Genomic_DNA"/>
</dbReference>
<evidence type="ECO:0000256" key="2">
    <source>
        <dbReference type="ARBA" id="ARBA00022692"/>
    </source>
</evidence>
<accession>A0A7J6NYJ8</accession>
<proteinExistence type="predicted"/>
<dbReference type="OrthoDB" id="2122304at2759"/>
<evidence type="ECO:0000256" key="5">
    <source>
        <dbReference type="SAM" id="Phobius"/>
    </source>
</evidence>
<feature type="transmembrane region" description="Helical" evidence="5">
    <location>
        <begin position="6"/>
        <end position="28"/>
    </location>
</feature>
<keyword evidence="4 5" id="KW-0472">Membrane</keyword>
<dbReference type="Gene3D" id="1.20.120.550">
    <property type="entry name" value="Membrane associated eicosanoid/glutathione metabolism-like domain"/>
    <property type="match status" value="1"/>
</dbReference>
<dbReference type="GO" id="GO:0016020">
    <property type="term" value="C:membrane"/>
    <property type="evidence" value="ECO:0007669"/>
    <property type="project" value="UniProtKB-SubCell"/>
</dbReference>
<dbReference type="PANTHER" id="PTHR35371">
    <property type="entry name" value="INNER MEMBRANE PROTEIN"/>
    <property type="match status" value="1"/>
</dbReference>
<keyword evidence="2 5" id="KW-0812">Transmembrane</keyword>
<dbReference type="SUPFAM" id="SSF161084">
    <property type="entry name" value="MAPEG domain-like"/>
    <property type="match status" value="1"/>
</dbReference>
<evidence type="ECO:0000256" key="4">
    <source>
        <dbReference type="ARBA" id="ARBA00023136"/>
    </source>
</evidence>
<dbReference type="InterPro" id="IPR023352">
    <property type="entry name" value="MAPEG-like_dom_sf"/>
</dbReference>
<feature type="transmembrane region" description="Helical" evidence="5">
    <location>
        <begin position="198"/>
        <end position="221"/>
    </location>
</feature>
<gene>
    <name evidence="6" type="ORF">FOZ60_002571</name>
</gene>
<comment type="subcellular location">
    <subcellularLocation>
        <location evidence="1">Membrane</location>
    </subcellularLocation>
</comment>
<dbReference type="InterPro" id="IPR001129">
    <property type="entry name" value="Membr-assoc_MAPEG"/>
</dbReference>
<dbReference type="Pfam" id="PF01124">
    <property type="entry name" value="MAPEG"/>
    <property type="match status" value="1"/>
</dbReference>
<evidence type="ECO:0000313" key="6">
    <source>
        <dbReference type="EMBL" id="KAF4688580.1"/>
    </source>
</evidence>
<feature type="transmembrane region" description="Helical" evidence="5">
    <location>
        <begin position="67"/>
        <end position="87"/>
    </location>
</feature>
<dbReference type="AlphaFoldDB" id="A0A7J6NYJ8"/>
<evidence type="ECO:0000313" key="7">
    <source>
        <dbReference type="Proteomes" id="UP000541610"/>
    </source>
</evidence>
<dbReference type="Proteomes" id="UP000541610">
    <property type="component" value="Unassembled WGS sequence"/>
</dbReference>
<keyword evidence="3 5" id="KW-1133">Transmembrane helix</keyword>
<organism evidence="6 7">
    <name type="scientific">Perkinsus olseni</name>
    <name type="common">Perkinsus atlanticus</name>
    <dbReference type="NCBI Taxonomy" id="32597"/>
    <lineage>
        <taxon>Eukaryota</taxon>
        <taxon>Sar</taxon>
        <taxon>Alveolata</taxon>
        <taxon>Perkinsozoa</taxon>
        <taxon>Perkinsea</taxon>
        <taxon>Perkinsida</taxon>
        <taxon>Perkinsidae</taxon>
        <taxon>Perkinsus</taxon>
    </lineage>
</organism>
<comment type="caution">
    <text evidence="6">The sequence shown here is derived from an EMBL/GenBank/DDBJ whole genome shotgun (WGS) entry which is preliminary data.</text>
</comment>
<evidence type="ECO:0000256" key="3">
    <source>
        <dbReference type="ARBA" id="ARBA00022989"/>
    </source>
</evidence>
<evidence type="ECO:0000256" key="1">
    <source>
        <dbReference type="ARBA" id="ARBA00004370"/>
    </source>
</evidence>
<protein>
    <submittedName>
        <fullName evidence="6">Uncharacterized protein</fullName>
    </submittedName>
</protein>
<reference evidence="6 7" key="1">
    <citation type="submission" date="2020-04" db="EMBL/GenBank/DDBJ databases">
        <title>Perkinsus olseni comparative genomics.</title>
        <authorList>
            <person name="Bogema D.R."/>
        </authorList>
    </citation>
    <scope>NUCLEOTIDE SEQUENCE [LARGE SCALE GENOMIC DNA]</scope>
    <source>
        <strain evidence="6">00978-12</strain>
    </source>
</reference>
<sequence length="243" mass="26907">MGLGVFTLFGIVYPLNFFLAVTTVKLAVSSSPVDTIRLAFPQHTYWVKDLDFAVGCRTSPSVLHFSTMLYAGIGVSLLMAYSLVSVASGVRYPFLQSREIHSCPNRTCGDRCLGQIQATSPEGYDNHYGRFQMARAKPGLGLRMYASHYNALECFTMFSIAVIVGILRGVDGHLLANLSVVVILARKFYHIFHALDFAMLRSIAFDTAFMAILTIIMEAAVPGNAVVKFMTNEDWTLPNFYSM</sequence>
<dbReference type="PANTHER" id="PTHR35371:SF1">
    <property type="entry name" value="BLR7753 PROTEIN"/>
    <property type="match status" value="1"/>
</dbReference>
<name>A0A7J6NYJ8_PEROL</name>